<feature type="compositionally biased region" description="Polar residues" evidence="6">
    <location>
        <begin position="1103"/>
        <end position="1116"/>
    </location>
</feature>
<evidence type="ECO:0000256" key="5">
    <source>
        <dbReference type="ARBA" id="ARBA00022801"/>
    </source>
</evidence>
<sequence length="1230" mass="137534">MKWLSKLSHLVWPENPAPQTVQGGRSPELPRRQRRRRLVSHGVEDITAPAQMSGASNRLSPTNAQMSNAFQFSQLGTSASRIRSTSSSHRDDPNRGFTSKKGAVKATPQSEEDLQEERRLFGSSKSKDPNAVRITPGILPRNGSGTDLKAFANFAPRNTLLYSSGRNQVHTCARRLSDKPIRPVSRVQDGAETLQEEPGSQSRKRRRTDDIDASTEVILVNDNDSIPHVESPSSTRPNTFSLSRVTQASPVTRRGPSSQKESTTHEFWNVESRMQDFKGKKPRVTDLTDDELFTIEAKAQRLGKKASTSLTRPGGSGLSHSSKQMMENEVSPIFNLEAAGEADSLADSFIQSDGQRRNSHIRDSPDELQGDKTVPEAWKGVAKDRFGKMPGDINPSKFSILKRNRRPADRRHGDPDTHNRFLCVTIFDTKSLTIEERCELIVNPSNFTFFVGSDHNPWMSTEFYVKKINSISHGGSRVAVKFPMASGSIGDINIQFLSEQEAVEYCRLMGDLNSEVKFRDKGSKWMETMFKRVLKDARGIRQLSVSKRESPQHDQIGITVEPLTHPKRQKLSESLRDSDGTIRKDSSDHTLHSPGPSTNGQPFTAILSHSHPDMDTARTIPIKTYNPPASSRVTRSQKQRLPTTIDSDHESLPSPMRDTCKWLKPLVYPAQGKKKAEVEFHDLERLGDGEYLNDNLIGFYLRFLEHHMERNRPDLAARVYFFNSFFFASLTNTPKGRRAINYQVVEKWTRNVDIFSYDYIVVPINENAHWYMAIICNLPALCDTKSGAEREEPEGDNLADDPPHRPGSASLADQNTGQGESVSRAGGDGSAVAQTSGKGKEQLLQQGFVSMSLSDNGDEAYAEQNDTSHSNEPESPLKNEWPDESENGPPVSIVQTEEEANISPRTDQLKLLRSGKRRDSGTSIRKSSRKFQCDPKQPVIITFDSLGCSRYPTIRALRLYLEEEGKAKRSLTIDAKGIVGMVAQPIPHQPNFWDCGLYLLAYLEKFMWDPDTFITKLVRKEMNEYEDWPPMKSRVLRRRLRNFLLELHDEEEGSQLNKTGEGRKLVDTGPLKILLVDEPSADVPHGKPSPSNDPGGHKRNPETDPTPNTQENSTSVHDTKRELRQTTPARSSIKSSQKEQRQQPEALVTLEDEAVPQPNVKPMLSGILFYAGEDSKNHDKITEIPRTPSPQAKGGVSRIGKACATSQETSTTTRSQRSGGPDHEILDGVE</sequence>
<dbReference type="GO" id="GO:0016926">
    <property type="term" value="P:protein desumoylation"/>
    <property type="evidence" value="ECO:0007669"/>
    <property type="project" value="TreeGrafter"/>
</dbReference>
<feature type="region of interest" description="Disordered" evidence="6">
    <location>
        <begin position="304"/>
        <end position="323"/>
    </location>
</feature>
<feature type="compositionally biased region" description="Low complexity" evidence="6">
    <location>
        <begin position="77"/>
        <end position="87"/>
    </location>
</feature>
<proteinExistence type="inferred from homology"/>
<name>A0A1B7P160_9EURO</name>
<feature type="compositionally biased region" description="Basic and acidic residues" evidence="6">
    <location>
        <begin position="1220"/>
        <end position="1230"/>
    </location>
</feature>
<evidence type="ECO:0000313" key="8">
    <source>
        <dbReference type="EMBL" id="OAX82759.1"/>
    </source>
</evidence>
<dbReference type="InterPro" id="IPR003653">
    <property type="entry name" value="Peptidase_C48_C"/>
</dbReference>
<feature type="compositionally biased region" description="Basic and acidic residues" evidence="6">
    <location>
        <begin position="354"/>
        <end position="371"/>
    </location>
</feature>
<feature type="region of interest" description="Disordered" evidence="6">
    <location>
        <begin position="1077"/>
        <end position="1159"/>
    </location>
</feature>
<dbReference type="AlphaFoldDB" id="A0A1B7P160"/>
<dbReference type="Gene3D" id="3.30.310.130">
    <property type="entry name" value="Ubiquitin-related"/>
    <property type="match status" value="2"/>
</dbReference>
<comment type="similarity">
    <text evidence="1">Belongs to the peptidase C48 family.</text>
</comment>
<feature type="region of interest" description="Disordered" evidence="6">
    <location>
        <begin position="859"/>
        <end position="906"/>
    </location>
</feature>
<evidence type="ECO:0000256" key="3">
    <source>
        <dbReference type="ARBA" id="ARBA00022670"/>
    </source>
</evidence>
<dbReference type="GO" id="GO:0070139">
    <property type="term" value="F:SUMO-specific endopeptidase activity"/>
    <property type="evidence" value="ECO:0007669"/>
    <property type="project" value="TreeGrafter"/>
</dbReference>
<reference evidence="8 9" key="1">
    <citation type="submission" date="2015-07" db="EMBL/GenBank/DDBJ databases">
        <title>Emmonsia species relationships and genome sequence.</title>
        <authorList>
            <person name="Cuomo C.A."/>
            <person name="Schwartz I.S."/>
            <person name="Kenyon C."/>
            <person name="de Hoog G.S."/>
            <person name="Govender N.P."/>
            <person name="Botha A."/>
            <person name="Moreno L."/>
            <person name="de Vries M."/>
            <person name="Munoz J.F."/>
            <person name="Stielow J.B."/>
        </authorList>
    </citation>
    <scope>NUCLEOTIDE SEQUENCE [LARGE SCALE GENOMIC DNA]</scope>
    <source>
        <strain evidence="8 9">CBS 136260</strain>
    </source>
</reference>
<feature type="region of interest" description="Disordered" evidence="6">
    <location>
        <begin position="76"/>
        <end position="144"/>
    </location>
</feature>
<dbReference type="Proteomes" id="UP000091918">
    <property type="component" value="Unassembled WGS sequence"/>
</dbReference>
<feature type="compositionally biased region" description="Polar residues" evidence="6">
    <location>
        <begin position="1125"/>
        <end position="1135"/>
    </location>
</feature>
<feature type="region of interest" description="Disordered" evidence="6">
    <location>
        <begin position="350"/>
        <end position="371"/>
    </location>
</feature>
<dbReference type="InterPro" id="IPR051947">
    <property type="entry name" value="Sentrin-specific_protease"/>
</dbReference>
<dbReference type="Pfam" id="PF02902">
    <property type="entry name" value="Peptidase_C48"/>
    <property type="match status" value="2"/>
</dbReference>
<dbReference type="InterPro" id="IPR038765">
    <property type="entry name" value="Papain-like_cys_pep_sf"/>
</dbReference>
<organism evidence="8 9">
    <name type="scientific">Emergomyces africanus</name>
    <dbReference type="NCBI Taxonomy" id="1955775"/>
    <lineage>
        <taxon>Eukaryota</taxon>
        <taxon>Fungi</taxon>
        <taxon>Dikarya</taxon>
        <taxon>Ascomycota</taxon>
        <taxon>Pezizomycotina</taxon>
        <taxon>Eurotiomycetes</taxon>
        <taxon>Eurotiomycetidae</taxon>
        <taxon>Onygenales</taxon>
        <taxon>Ajellomycetaceae</taxon>
        <taxon>Emergomyces</taxon>
    </lineage>
</organism>
<protein>
    <recommendedName>
        <fullName evidence="7">Ubiquitin-like protease family profile domain-containing protein</fullName>
    </recommendedName>
</protein>
<dbReference type="PANTHER" id="PTHR46896:SF3">
    <property type="entry name" value="FI06413P-RELATED"/>
    <property type="match status" value="1"/>
</dbReference>
<keyword evidence="4" id="KW-0833">Ubl conjugation pathway</keyword>
<keyword evidence="2" id="KW-0597">Phosphoprotein</keyword>
<keyword evidence="3" id="KW-0645">Protease</keyword>
<comment type="caution">
    <text evidence="8">The sequence shown here is derived from an EMBL/GenBank/DDBJ whole genome shotgun (WGS) entry which is preliminary data.</text>
</comment>
<keyword evidence="5" id="KW-0378">Hydrolase</keyword>
<feature type="compositionally biased region" description="Polar residues" evidence="6">
    <location>
        <begin position="627"/>
        <end position="645"/>
    </location>
</feature>
<feature type="compositionally biased region" description="Polar residues" evidence="6">
    <location>
        <begin position="231"/>
        <end position="261"/>
    </location>
</feature>
<accession>A0A1B7P160</accession>
<feature type="region of interest" description="Disordered" evidence="6">
    <location>
        <begin position="41"/>
        <end position="62"/>
    </location>
</feature>
<evidence type="ECO:0000256" key="6">
    <source>
        <dbReference type="SAM" id="MobiDB-lite"/>
    </source>
</evidence>
<dbReference type="STRING" id="1658172.A0A1B7P160"/>
<dbReference type="GO" id="GO:0006508">
    <property type="term" value="P:proteolysis"/>
    <property type="evidence" value="ECO:0007669"/>
    <property type="project" value="UniProtKB-KW"/>
</dbReference>
<feature type="region of interest" description="Disordered" evidence="6">
    <location>
        <begin position="1178"/>
        <end position="1230"/>
    </location>
</feature>
<dbReference type="EMBL" id="LGUA01000259">
    <property type="protein sequence ID" value="OAX82759.1"/>
    <property type="molecule type" value="Genomic_DNA"/>
</dbReference>
<evidence type="ECO:0000256" key="2">
    <source>
        <dbReference type="ARBA" id="ARBA00022553"/>
    </source>
</evidence>
<evidence type="ECO:0000256" key="1">
    <source>
        <dbReference type="ARBA" id="ARBA00005234"/>
    </source>
</evidence>
<dbReference type="OrthoDB" id="442460at2759"/>
<dbReference type="GO" id="GO:0005737">
    <property type="term" value="C:cytoplasm"/>
    <property type="evidence" value="ECO:0007669"/>
    <property type="project" value="TreeGrafter"/>
</dbReference>
<feature type="region of interest" description="Disordered" evidence="6">
    <location>
        <begin position="545"/>
        <end position="652"/>
    </location>
</feature>
<evidence type="ECO:0000313" key="9">
    <source>
        <dbReference type="Proteomes" id="UP000091918"/>
    </source>
</evidence>
<evidence type="ECO:0000259" key="7">
    <source>
        <dbReference type="PROSITE" id="PS50600"/>
    </source>
</evidence>
<feature type="region of interest" description="Disordered" evidence="6">
    <location>
        <begin position="787"/>
        <end position="838"/>
    </location>
</feature>
<dbReference type="PANTHER" id="PTHR46896">
    <property type="entry name" value="SENTRIN-SPECIFIC PROTEASE"/>
    <property type="match status" value="1"/>
</dbReference>
<feature type="compositionally biased region" description="Polar residues" evidence="6">
    <location>
        <begin position="53"/>
        <end position="62"/>
    </location>
</feature>
<keyword evidence="9" id="KW-1185">Reference proteome</keyword>
<feature type="compositionally biased region" description="Basic and acidic residues" evidence="6">
    <location>
        <begin position="570"/>
        <end position="591"/>
    </location>
</feature>
<dbReference type="GO" id="GO:0005634">
    <property type="term" value="C:nucleus"/>
    <property type="evidence" value="ECO:0007669"/>
    <property type="project" value="TreeGrafter"/>
</dbReference>
<evidence type="ECO:0000256" key="4">
    <source>
        <dbReference type="ARBA" id="ARBA00022786"/>
    </source>
</evidence>
<dbReference type="PROSITE" id="PS50600">
    <property type="entry name" value="ULP_PROTEASE"/>
    <property type="match status" value="1"/>
</dbReference>
<feature type="compositionally biased region" description="Polar residues" evidence="6">
    <location>
        <begin position="811"/>
        <end position="821"/>
    </location>
</feature>
<dbReference type="SUPFAM" id="SSF54001">
    <property type="entry name" value="Cysteine proteinases"/>
    <property type="match status" value="1"/>
</dbReference>
<dbReference type="Gene3D" id="1.10.418.20">
    <property type="match status" value="2"/>
</dbReference>
<feature type="region of interest" description="Disordered" evidence="6">
    <location>
        <begin position="176"/>
        <end position="269"/>
    </location>
</feature>
<feature type="domain" description="Ubiquitin-like protease family profile" evidence="7">
    <location>
        <begin position="676"/>
        <end position="1006"/>
    </location>
</feature>
<feature type="compositionally biased region" description="Basic and acidic residues" evidence="6">
    <location>
        <begin position="869"/>
        <end position="881"/>
    </location>
</feature>
<gene>
    <name evidence="8" type="ORF">ACJ72_02896</name>
</gene>
<feature type="compositionally biased region" description="Basic and acidic residues" evidence="6">
    <location>
        <begin position="116"/>
        <end position="130"/>
    </location>
</feature>
<feature type="compositionally biased region" description="Low complexity" evidence="6">
    <location>
        <begin position="1205"/>
        <end position="1218"/>
    </location>
</feature>
<feature type="region of interest" description="Disordered" evidence="6">
    <location>
        <begin position="14"/>
        <end position="33"/>
    </location>
</feature>